<sequence>STAASSTTIRTFTQNSPSFSNGRPQLPFLTTPAAFHRQQQWRYLTTERKQWLRREIRLGVRYAIYGWAIAFLVICGGWTLHQEKLEHQHPTPPEWSYISRMLKRDAEVNLVRTDTPLTPWATIVQLLRHVIVRLEDPDGDGKGLRDLGSDKPPGAKDITAMSEAWRRGYYEALLLCCKAAEHVEGWVVDKTRATVFPPDVVRGPSNPFPKPIVPGSKPPPKEADCEPADFPKPDALYLKLIATEGLTTKQRMDAIISYATWLEFKGALEPAAVMYEDALNLAIEEIYTPGAPFLLDPKTGALINDENPERRKPSANLLHSLTALATFKARHDDASAALPILITILQARRSLPAPTAISRAESSSNNRSALRKAIDFITPPPYPAPPPDGTAPPVRDSKELCEEAALHLHIGEILYTMQSSTREEGIAWTREGVDLAEEELHKVVDSRRTNKAALAAGKMCRDCLGSGLENWSVMVKRMVQEEEARANKDALAATASKTSSGAGWFNLWSGSKTAEQETGGRWAAEGKVVAERTKRAQDILENL</sequence>
<feature type="non-terminal residue" evidence="3">
    <location>
        <position position="1"/>
    </location>
</feature>
<evidence type="ECO:0000313" key="4">
    <source>
        <dbReference type="Proteomes" id="UP000241462"/>
    </source>
</evidence>
<dbReference type="OrthoDB" id="5408102at2759"/>
<evidence type="ECO:0000313" key="3">
    <source>
        <dbReference type="EMBL" id="PSS03212.1"/>
    </source>
</evidence>
<evidence type="ECO:0000256" key="2">
    <source>
        <dbReference type="SAM" id="Phobius"/>
    </source>
</evidence>
<feature type="region of interest" description="Disordered" evidence="1">
    <location>
        <begin position="1"/>
        <end position="23"/>
    </location>
</feature>
<keyword evidence="2" id="KW-1133">Transmembrane helix</keyword>
<protein>
    <recommendedName>
        <fullName evidence="5">MFS maltose permease</fullName>
    </recommendedName>
</protein>
<dbReference type="InParanoid" id="A0A2T3ALK5"/>
<feature type="non-terminal residue" evidence="3">
    <location>
        <position position="543"/>
    </location>
</feature>
<keyword evidence="4" id="KW-1185">Reference proteome</keyword>
<feature type="transmembrane region" description="Helical" evidence="2">
    <location>
        <begin position="58"/>
        <end position="80"/>
    </location>
</feature>
<evidence type="ECO:0000256" key="1">
    <source>
        <dbReference type="SAM" id="MobiDB-lite"/>
    </source>
</evidence>
<dbReference type="Proteomes" id="UP000241462">
    <property type="component" value="Unassembled WGS sequence"/>
</dbReference>
<dbReference type="STRING" id="2025994.A0A2T3ALK5"/>
<keyword evidence="2" id="KW-0812">Transmembrane</keyword>
<gene>
    <name evidence="3" type="ORF">BD289DRAFT_354350</name>
</gene>
<evidence type="ECO:0008006" key="5">
    <source>
        <dbReference type="Google" id="ProtNLM"/>
    </source>
</evidence>
<dbReference type="EMBL" id="KZ678376">
    <property type="protein sequence ID" value="PSS03212.1"/>
    <property type="molecule type" value="Genomic_DNA"/>
</dbReference>
<feature type="region of interest" description="Disordered" evidence="1">
    <location>
        <begin position="206"/>
        <end position="225"/>
    </location>
</feature>
<feature type="compositionally biased region" description="Pro residues" evidence="1">
    <location>
        <begin position="206"/>
        <end position="218"/>
    </location>
</feature>
<name>A0A2T3ALK5_9PEZI</name>
<reference evidence="3 4" key="1">
    <citation type="journal article" date="2018" name="Mycol. Prog.">
        <title>Coniella lustricola, a new species from submerged detritus.</title>
        <authorList>
            <person name="Raudabaugh D.B."/>
            <person name="Iturriaga T."/>
            <person name="Carver A."/>
            <person name="Mondo S."/>
            <person name="Pangilinan J."/>
            <person name="Lipzen A."/>
            <person name="He G."/>
            <person name="Amirebrahimi M."/>
            <person name="Grigoriev I.V."/>
            <person name="Miller A.N."/>
        </authorList>
    </citation>
    <scope>NUCLEOTIDE SEQUENCE [LARGE SCALE GENOMIC DNA]</scope>
    <source>
        <strain evidence="3 4">B22-T-1</strain>
    </source>
</reference>
<keyword evidence="2" id="KW-0472">Membrane</keyword>
<proteinExistence type="predicted"/>
<dbReference type="AlphaFoldDB" id="A0A2T3ALK5"/>
<organism evidence="3 4">
    <name type="scientific">Coniella lustricola</name>
    <dbReference type="NCBI Taxonomy" id="2025994"/>
    <lineage>
        <taxon>Eukaryota</taxon>
        <taxon>Fungi</taxon>
        <taxon>Dikarya</taxon>
        <taxon>Ascomycota</taxon>
        <taxon>Pezizomycotina</taxon>
        <taxon>Sordariomycetes</taxon>
        <taxon>Sordariomycetidae</taxon>
        <taxon>Diaporthales</taxon>
        <taxon>Schizoparmaceae</taxon>
        <taxon>Coniella</taxon>
    </lineage>
</organism>
<accession>A0A2T3ALK5</accession>